<dbReference type="PANTHER" id="PTHR34298:SF2">
    <property type="entry name" value="SEGREGATION AND CONDENSATION PROTEIN B"/>
    <property type="match status" value="1"/>
</dbReference>
<evidence type="ECO:0000313" key="5">
    <source>
        <dbReference type="EMBL" id="VAY88377.1"/>
    </source>
</evidence>
<keyword evidence="2" id="KW-0132">Cell division</keyword>
<protein>
    <recommendedName>
        <fullName evidence="6">Segregation and condensation protein B</fullName>
    </recommendedName>
</protein>
<proteinExistence type="predicted"/>
<dbReference type="InterPro" id="IPR036388">
    <property type="entry name" value="WH-like_DNA-bd_sf"/>
</dbReference>
<dbReference type="Pfam" id="PF04079">
    <property type="entry name" value="SMC_ScpB"/>
    <property type="match status" value="1"/>
</dbReference>
<dbReference type="Gene3D" id="1.10.10.10">
    <property type="entry name" value="Winged helix-like DNA-binding domain superfamily/Winged helix DNA-binding domain"/>
    <property type="match status" value="1"/>
</dbReference>
<gene>
    <name evidence="5" type="ORF">CARN8_3010003</name>
</gene>
<evidence type="ECO:0000256" key="1">
    <source>
        <dbReference type="ARBA" id="ARBA00022490"/>
    </source>
</evidence>
<dbReference type="PANTHER" id="PTHR34298">
    <property type="entry name" value="SEGREGATION AND CONDENSATION PROTEIN B"/>
    <property type="match status" value="1"/>
</dbReference>
<evidence type="ECO:0008006" key="6">
    <source>
        <dbReference type="Google" id="ProtNLM"/>
    </source>
</evidence>
<keyword evidence="1" id="KW-0963">Cytoplasm</keyword>
<reference evidence="5" key="1">
    <citation type="submission" date="2018-10" db="EMBL/GenBank/DDBJ databases">
        <authorList>
            <person name="Plewniak F."/>
        </authorList>
    </citation>
    <scope>NUCLEOTIDE SEQUENCE</scope>
</reference>
<dbReference type="InterPro" id="IPR036390">
    <property type="entry name" value="WH_DNA-bd_sf"/>
</dbReference>
<dbReference type="GO" id="GO:0051301">
    <property type="term" value="P:cell division"/>
    <property type="evidence" value="ECO:0007669"/>
    <property type="project" value="UniProtKB-KW"/>
</dbReference>
<organism evidence="5">
    <name type="scientific">mine drainage metagenome</name>
    <dbReference type="NCBI Taxonomy" id="410659"/>
    <lineage>
        <taxon>unclassified sequences</taxon>
        <taxon>metagenomes</taxon>
        <taxon>ecological metagenomes</taxon>
    </lineage>
</organism>
<dbReference type="SUPFAM" id="SSF46785">
    <property type="entry name" value="Winged helix' DNA-binding domain"/>
    <property type="match status" value="1"/>
</dbReference>
<keyword evidence="3" id="KW-0159">Chromosome partition</keyword>
<evidence type="ECO:0000256" key="2">
    <source>
        <dbReference type="ARBA" id="ARBA00022618"/>
    </source>
</evidence>
<dbReference type="InterPro" id="IPR005234">
    <property type="entry name" value="ScpB_csome_segregation"/>
</dbReference>
<dbReference type="AlphaFoldDB" id="A0A3P3ZNR1"/>
<dbReference type="EMBL" id="UOYP01000226">
    <property type="protein sequence ID" value="VAY88377.1"/>
    <property type="molecule type" value="Genomic_DNA"/>
</dbReference>
<sequence length="113" mass="12639">MNQEVVAFEYPEARVKGAFFSAWPKDLYIPPEALEIFLEQFEGPLDLSSSPILKTLEERGWIEAVGQRETPGRPTLFGTTRNFLNHLGLRTLRDLPALDGHTEGNENGTPALT</sequence>
<name>A0A3P3ZNR1_9ZZZZ</name>
<evidence type="ECO:0000256" key="3">
    <source>
        <dbReference type="ARBA" id="ARBA00022829"/>
    </source>
</evidence>
<evidence type="ECO:0000256" key="4">
    <source>
        <dbReference type="ARBA" id="ARBA00023306"/>
    </source>
</evidence>
<accession>A0A3P3ZNR1</accession>
<dbReference type="GO" id="GO:0051304">
    <property type="term" value="P:chromosome separation"/>
    <property type="evidence" value="ECO:0007669"/>
    <property type="project" value="InterPro"/>
</dbReference>
<keyword evidence="4" id="KW-0131">Cell cycle</keyword>